<reference evidence="12 13" key="1">
    <citation type="submission" date="2023-10" db="EMBL/GenBank/DDBJ databases">
        <title>Draft genome sequence of Xylaria bambusicola isolate GMP-LS, the root and basal stem rot pathogen of sugarcane in Indonesia.</title>
        <authorList>
            <person name="Selvaraj P."/>
            <person name="Muralishankar V."/>
            <person name="Muruganantham S."/>
            <person name="Sp S."/>
            <person name="Haryani S."/>
            <person name="Lau K.J.X."/>
            <person name="Naqvi N.I."/>
        </authorList>
    </citation>
    <scope>NUCLEOTIDE SEQUENCE [LARGE SCALE GENOMIC DNA]</scope>
    <source>
        <strain evidence="12">GMP-LS</strain>
    </source>
</reference>
<feature type="repeat" description="Solcar" evidence="9">
    <location>
        <begin position="309"/>
        <end position="422"/>
    </location>
</feature>
<feature type="compositionally biased region" description="Basic and acidic residues" evidence="11">
    <location>
        <begin position="1"/>
        <end position="12"/>
    </location>
</feature>
<feature type="compositionally biased region" description="Polar residues" evidence="11">
    <location>
        <begin position="14"/>
        <end position="31"/>
    </location>
</feature>
<sequence>MDSRASKKREVEQDSTASRQYHTPQPNTTLYPLSLVIARLQVQRQLRRRRQRRRRAGGGEGGTKTSSVPVQDPRVDRDRSAPGPRYTPPLHPLAHTSPVPPLPPRPPREDHLSEEVDIPKQQDKTAVAAPEGPCRRPKQQTAEYAGIVDAFLQIWSSDGDGGLRAFYTGLAQDAPKSVLDSFLFFLFYEWFRAIRLRSRRRARRSKGRGLGVVEELAVGVAAGACSRGFTTPIANVVTRKQTATLLDENDADSPCTVRDIVHNIWREKGLAGFWSGYSASLVLTLNPSLTFFLQEFLKASFAEQTYDDPGPRLTFLFAATSKAVSSFVTYPFQIAKTRLQAGIPLDPEEDQSEEHDEGDGEDKPRPIRAVKNLAQRSVFGTVAYIIRTEGIDSLYDGVGAELLKGFFSHGTTMLAKDMVHKFLFKLYIFTLGVLKELRRRQRSGQIIMPPKTLHRVYPEFILRRLRGATLA</sequence>
<dbReference type="GO" id="GO:0016020">
    <property type="term" value="C:membrane"/>
    <property type="evidence" value="ECO:0007669"/>
    <property type="project" value="UniProtKB-SubCell"/>
</dbReference>
<evidence type="ECO:0000313" key="12">
    <source>
        <dbReference type="EMBL" id="KAK5627525.1"/>
    </source>
</evidence>
<feature type="region of interest" description="Disordered" evidence="11">
    <location>
        <begin position="343"/>
        <end position="367"/>
    </location>
</feature>
<evidence type="ECO:0000256" key="1">
    <source>
        <dbReference type="ARBA" id="ARBA00004141"/>
    </source>
</evidence>
<keyword evidence="3 10" id="KW-0813">Transport</keyword>
<name>A0AAN7U7R2_9PEZI</name>
<keyword evidence="6" id="KW-0496">Mitochondrion</keyword>
<accession>A0AAN7U7R2</accession>
<dbReference type="Gene3D" id="1.50.40.10">
    <property type="entry name" value="Mitochondrial carrier domain"/>
    <property type="match status" value="1"/>
</dbReference>
<evidence type="ECO:0000256" key="8">
    <source>
        <dbReference type="ARBA" id="ARBA00023136"/>
    </source>
</evidence>
<evidence type="ECO:0000256" key="10">
    <source>
        <dbReference type="RuleBase" id="RU000488"/>
    </source>
</evidence>
<keyword evidence="5" id="KW-0677">Repeat</keyword>
<dbReference type="GO" id="GO:0015217">
    <property type="term" value="F:ADP transmembrane transporter activity"/>
    <property type="evidence" value="ECO:0007669"/>
    <property type="project" value="TreeGrafter"/>
</dbReference>
<comment type="similarity">
    <text evidence="2 10">Belongs to the mitochondrial carrier (TC 2.A.29) family.</text>
</comment>
<feature type="compositionally biased region" description="Basic residues" evidence="11">
    <location>
        <begin position="45"/>
        <end position="56"/>
    </location>
</feature>
<dbReference type="Proteomes" id="UP001305414">
    <property type="component" value="Unassembled WGS sequence"/>
</dbReference>
<keyword evidence="6" id="KW-0999">Mitochondrion inner membrane</keyword>
<evidence type="ECO:0000256" key="7">
    <source>
        <dbReference type="ARBA" id="ARBA00022989"/>
    </source>
</evidence>
<dbReference type="InterPro" id="IPR018108">
    <property type="entry name" value="MCP_transmembrane"/>
</dbReference>
<dbReference type="EMBL" id="JAWHQM010000006">
    <property type="protein sequence ID" value="KAK5627525.1"/>
    <property type="molecule type" value="Genomic_DNA"/>
</dbReference>
<dbReference type="SUPFAM" id="SSF103506">
    <property type="entry name" value="Mitochondrial carrier"/>
    <property type="match status" value="1"/>
</dbReference>
<feature type="repeat" description="Solcar" evidence="9">
    <location>
        <begin position="210"/>
        <end position="300"/>
    </location>
</feature>
<keyword evidence="13" id="KW-1185">Reference proteome</keyword>
<dbReference type="InterPro" id="IPR052217">
    <property type="entry name" value="Mito/Peroxisomal_Carrier"/>
</dbReference>
<dbReference type="Pfam" id="PF00153">
    <property type="entry name" value="Mito_carr"/>
    <property type="match status" value="2"/>
</dbReference>
<feature type="region of interest" description="Disordered" evidence="11">
    <location>
        <begin position="1"/>
        <end position="32"/>
    </location>
</feature>
<comment type="subcellular location">
    <subcellularLocation>
        <location evidence="1">Membrane</location>
        <topology evidence="1">Multi-pass membrane protein</topology>
    </subcellularLocation>
</comment>
<evidence type="ECO:0000256" key="5">
    <source>
        <dbReference type="ARBA" id="ARBA00022737"/>
    </source>
</evidence>
<evidence type="ECO:0000313" key="13">
    <source>
        <dbReference type="Proteomes" id="UP001305414"/>
    </source>
</evidence>
<organism evidence="12 13">
    <name type="scientific">Xylaria bambusicola</name>
    <dbReference type="NCBI Taxonomy" id="326684"/>
    <lineage>
        <taxon>Eukaryota</taxon>
        <taxon>Fungi</taxon>
        <taxon>Dikarya</taxon>
        <taxon>Ascomycota</taxon>
        <taxon>Pezizomycotina</taxon>
        <taxon>Sordariomycetes</taxon>
        <taxon>Xylariomycetidae</taxon>
        <taxon>Xylariales</taxon>
        <taxon>Xylariaceae</taxon>
        <taxon>Xylaria</taxon>
    </lineage>
</organism>
<dbReference type="InterPro" id="IPR023395">
    <property type="entry name" value="MCP_dom_sf"/>
</dbReference>
<proteinExistence type="inferred from homology"/>
<feature type="compositionally biased region" description="Acidic residues" evidence="11">
    <location>
        <begin position="346"/>
        <end position="360"/>
    </location>
</feature>
<gene>
    <name evidence="12" type="ORF">RRF57_003240</name>
</gene>
<dbReference type="PANTHER" id="PTHR45939:SF2">
    <property type="entry name" value="CARRIER PROTEIN, PUTATIVE (AFU_ORTHOLOGUE AFUA_2G13870)-RELATED"/>
    <property type="match status" value="1"/>
</dbReference>
<feature type="compositionally biased region" description="Basic and acidic residues" evidence="11">
    <location>
        <begin position="106"/>
        <end position="123"/>
    </location>
</feature>
<dbReference type="PANTHER" id="PTHR45939">
    <property type="entry name" value="PEROXISOMAL MEMBRANE PROTEIN PMP34-RELATED"/>
    <property type="match status" value="1"/>
</dbReference>
<evidence type="ECO:0000256" key="3">
    <source>
        <dbReference type="ARBA" id="ARBA00022448"/>
    </source>
</evidence>
<evidence type="ECO:0000256" key="6">
    <source>
        <dbReference type="ARBA" id="ARBA00022792"/>
    </source>
</evidence>
<comment type="caution">
    <text evidence="12">The sequence shown here is derived from an EMBL/GenBank/DDBJ whole genome shotgun (WGS) entry which is preliminary data.</text>
</comment>
<keyword evidence="4 9" id="KW-0812">Transmembrane</keyword>
<feature type="region of interest" description="Disordered" evidence="11">
    <location>
        <begin position="44"/>
        <end position="137"/>
    </location>
</feature>
<evidence type="ECO:0000256" key="4">
    <source>
        <dbReference type="ARBA" id="ARBA00022692"/>
    </source>
</evidence>
<keyword evidence="8 9" id="KW-0472">Membrane</keyword>
<evidence type="ECO:0000256" key="9">
    <source>
        <dbReference type="PROSITE-ProRule" id="PRU00282"/>
    </source>
</evidence>
<evidence type="ECO:0000256" key="2">
    <source>
        <dbReference type="ARBA" id="ARBA00006375"/>
    </source>
</evidence>
<keyword evidence="7" id="KW-1133">Transmembrane helix</keyword>
<dbReference type="PROSITE" id="PS50920">
    <property type="entry name" value="SOLCAR"/>
    <property type="match status" value="2"/>
</dbReference>
<dbReference type="AlphaFoldDB" id="A0AAN7U7R2"/>
<evidence type="ECO:0000256" key="11">
    <source>
        <dbReference type="SAM" id="MobiDB-lite"/>
    </source>
</evidence>
<protein>
    <submittedName>
        <fullName evidence="12">Uncharacterized protein</fullName>
    </submittedName>
</protein>